<evidence type="ECO:0000313" key="3">
    <source>
        <dbReference type="Proteomes" id="UP001174691"/>
    </source>
</evidence>
<dbReference type="Proteomes" id="UP001174691">
    <property type="component" value="Unassembled WGS sequence"/>
</dbReference>
<protein>
    <submittedName>
        <fullName evidence="2">Uncharacterized protein</fullName>
    </submittedName>
</protein>
<proteinExistence type="predicted"/>
<name>A0AA38RCQ0_9PEZI</name>
<evidence type="ECO:0000313" key="2">
    <source>
        <dbReference type="EMBL" id="KAJ9132571.1"/>
    </source>
</evidence>
<accession>A0AA38RCQ0</accession>
<keyword evidence="3" id="KW-1185">Reference proteome</keyword>
<organism evidence="2 3">
    <name type="scientific">Coniochaeta hoffmannii</name>
    <dbReference type="NCBI Taxonomy" id="91930"/>
    <lineage>
        <taxon>Eukaryota</taxon>
        <taxon>Fungi</taxon>
        <taxon>Dikarya</taxon>
        <taxon>Ascomycota</taxon>
        <taxon>Pezizomycotina</taxon>
        <taxon>Sordariomycetes</taxon>
        <taxon>Sordariomycetidae</taxon>
        <taxon>Coniochaetales</taxon>
        <taxon>Coniochaetaceae</taxon>
        <taxon>Coniochaeta</taxon>
    </lineage>
</organism>
<reference evidence="2" key="1">
    <citation type="submission" date="2022-07" db="EMBL/GenBank/DDBJ databases">
        <title>Fungi with potential for degradation of polypropylene.</title>
        <authorList>
            <person name="Gostincar C."/>
        </authorList>
    </citation>
    <scope>NUCLEOTIDE SEQUENCE</scope>
    <source>
        <strain evidence="2">EXF-13287</strain>
    </source>
</reference>
<dbReference type="AlphaFoldDB" id="A0AA38RCQ0"/>
<comment type="caution">
    <text evidence="2">The sequence shown here is derived from an EMBL/GenBank/DDBJ whole genome shotgun (WGS) entry which is preliminary data.</text>
</comment>
<gene>
    <name evidence="2" type="ORF">NKR19_g9257</name>
</gene>
<dbReference type="EMBL" id="JANBVN010000214">
    <property type="protein sequence ID" value="KAJ9132571.1"/>
    <property type="molecule type" value="Genomic_DNA"/>
</dbReference>
<feature type="region of interest" description="Disordered" evidence="1">
    <location>
        <begin position="1"/>
        <end position="49"/>
    </location>
</feature>
<sequence>MAYYGPPPASGFNPRWGRDEGIQPPNGGGFMPQPQGYAQPGLYGVPPAHGYPPPPPAPGYYYPPAAPVMPAQPPSAAGFAYMSGMGGGTRHPGPYPIVNPDLPAANLTNSTGGVGCEPGYNYFFAGEHTKVHVIKSGSTPPWELPRHFSVGFHACHIPVTTTLGDLLKGMGATNPVAKKNRVWEVVQGGNGKWYKGIGFNAEDGPAMDKTLKDLGWDSSRSGLPGGKPVVYLYITKD</sequence>
<evidence type="ECO:0000256" key="1">
    <source>
        <dbReference type="SAM" id="MobiDB-lite"/>
    </source>
</evidence>